<feature type="region of interest" description="Disordered" evidence="1">
    <location>
        <begin position="425"/>
        <end position="445"/>
    </location>
</feature>
<evidence type="ECO:0000256" key="1">
    <source>
        <dbReference type="SAM" id="MobiDB-lite"/>
    </source>
</evidence>
<dbReference type="Proteomes" id="UP000712281">
    <property type="component" value="Unassembled WGS sequence"/>
</dbReference>
<evidence type="ECO:0000313" key="4">
    <source>
        <dbReference type="Proteomes" id="UP000712281"/>
    </source>
</evidence>
<proteinExistence type="predicted"/>
<feature type="compositionally biased region" description="Low complexity" evidence="1">
    <location>
        <begin position="425"/>
        <end position="434"/>
    </location>
</feature>
<gene>
    <name evidence="3" type="ORF">F2Q68_00034257</name>
</gene>
<feature type="compositionally biased region" description="Basic and acidic residues" evidence="1">
    <location>
        <begin position="252"/>
        <end position="263"/>
    </location>
</feature>
<dbReference type="Pfam" id="PF03732">
    <property type="entry name" value="Retrotrans_gag"/>
    <property type="match status" value="1"/>
</dbReference>
<evidence type="ECO:0000259" key="2">
    <source>
        <dbReference type="Pfam" id="PF03732"/>
    </source>
</evidence>
<protein>
    <recommendedName>
        <fullName evidence="2">Retrotransposon gag domain-containing protein</fullName>
    </recommendedName>
</protein>
<dbReference type="AlphaFoldDB" id="A0A8S9GX77"/>
<feature type="domain" description="Retrotransposon gag" evidence="2">
    <location>
        <begin position="7"/>
        <end position="94"/>
    </location>
</feature>
<dbReference type="PANTHER" id="PTHR33223">
    <property type="entry name" value="CCHC-TYPE DOMAIN-CONTAINING PROTEIN"/>
    <property type="match status" value="1"/>
</dbReference>
<reference evidence="3" key="1">
    <citation type="submission" date="2019-12" db="EMBL/GenBank/DDBJ databases">
        <title>Genome sequencing and annotation of Brassica cretica.</title>
        <authorList>
            <person name="Studholme D.J."/>
            <person name="Sarris P.F."/>
        </authorList>
    </citation>
    <scope>NUCLEOTIDE SEQUENCE</scope>
    <source>
        <strain evidence="3">PFS-001/15</strain>
        <tissue evidence="3">Leaf</tissue>
    </source>
</reference>
<name>A0A8S9GX77_BRACR</name>
<feature type="compositionally biased region" description="Basic and acidic residues" evidence="1">
    <location>
        <begin position="128"/>
        <end position="156"/>
    </location>
</feature>
<evidence type="ECO:0000313" key="3">
    <source>
        <dbReference type="EMBL" id="KAF2551101.1"/>
    </source>
</evidence>
<dbReference type="EMBL" id="QGKW02001988">
    <property type="protein sequence ID" value="KAF2551101.1"/>
    <property type="molecule type" value="Genomic_DNA"/>
</dbReference>
<accession>A0A8S9GX77</accession>
<organism evidence="3 4">
    <name type="scientific">Brassica cretica</name>
    <name type="common">Mustard</name>
    <dbReference type="NCBI Taxonomy" id="69181"/>
    <lineage>
        <taxon>Eukaryota</taxon>
        <taxon>Viridiplantae</taxon>
        <taxon>Streptophyta</taxon>
        <taxon>Embryophyta</taxon>
        <taxon>Tracheophyta</taxon>
        <taxon>Spermatophyta</taxon>
        <taxon>Magnoliopsida</taxon>
        <taxon>eudicotyledons</taxon>
        <taxon>Gunneridae</taxon>
        <taxon>Pentapetalae</taxon>
        <taxon>rosids</taxon>
        <taxon>malvids</taxon>
        <taxon>Brassicales</taxon>
        <taxon>Brassicaceae</taxon>
        <taxon>Brassiceae</taxon>
        <taxon>Brassica</taxon>
    </lineage>
</organism>
<dbReference type="InterPro" id="IPR005162">
    <property type="entry name" value="Retrotrans_gag_dom"/>
</dbReference>
<dbReference type="PANTHER" id="PTHR33223:SF9">
    <property type="entry name" value="RETROTRANSPOSON GAG DOMAIN-CONTAINING PROTEIN"/>
    <property type="match status" value="1"/>
</dbReference>
<feature type="region of interest" description="Disordered" evidence="1">
    <location>
        <begin position="125"/>
        <end position="166"/>
    </location>
</feature>
<sequence length="470" mass="54136">MCKGFGSTLTGPALQWYINLPYRSIASFAVLSDKFVEQFVSSRDLEKTFDNLYEILQHQAEPLRGYIARFNQEKVAIPECSIPTTISAFKRGLLPGRDLYKEQTKYQCKTMDDVLSRAWAQVKTKVHQKQDPKAIRQDRTEREEKSSQRPARDSGNRSRGRYKNRPIEKAVSTWPDISHLSVSRPELINVLRQMGQQVKWPQKMKAPDSFRNPGFWCDFHRDHGHKTEDCIALKIEVNELLRKGHLREFLSEKDKSHLRKETTGKPTEAAPVSPPRQDRVIHVISGDMFIVFMATHKQETGSYNVSTEGTLSHFDLSYSTKRQKKITPRSRSNVRDLRRDPVPDFSSSFATSASLRSRPGRKQLDPIGVSSRPVRVQLAVHPSWWFAHPARVPDLLQLFRYRRSRRSRSNVRDLRRDPVPDFSSSFATSASIRSRPGRKQLDPIGVSSRPVRVQLAVHPSWWSGFNKHLV</sequence>
<feature type="region of interest" description="Disordered" evidence="1">
    <location>
        <begin position="252"/>
        <end position="276"/>
    </location>
</feature>
<comment type="caution">
    <text evidence="3">The sequence shown here is derived from an EMBL/GenBank/DDBJ whole genome shotgun (WGS) entry which is preliminary data.</text>
</comment>
<feature type="region of interest" description="Disordered" evidence="1">
    <location>
        <begin position="322"/>
        <end position="341"/>
    </location>
</feature>